<dbReference type="EMBL" id="QNVI01000061">
    <property type="protein sequence ID" value="TDA37990.1"/>
    <property type="molecule type" value="Genomic_DNA"/>
</dbReference>
<dbReference type="InterPro" id="IPR003901">
    <property type="entry name" value="Me_CoM_Rdtase_D"/>
</dbReference>
<evidence type="ECO:0000313" key="2">
    <source>
        <dbReference type="EMBL" id="RZN57882.1"/>
    </source>
</evidence>
<organism evidence="2 4">
    <name type="scientific">Thermoproteota archaeon</name>
    <dbReference type="NCBI Taxonomy" id="2056631"/>
    <lineage>
        <taxon>Archaea</taxon>
        <taxon>Thermoproteota</taxon>
    </lineage>
</organism>
<accession>A0A520KH68</accession>
<evidence type="ECO:0000256" key="1">
    <source>
        <dbReference type="ARBA" id="ARBA00022994"/>
    </source>
</evidence>
<dbReference type="AlphaFoldDB" id="A0A520KH68"/>
<gene>
    <name evidence="3" type="ORF">DSO09_05645</name>
    <name evidence="2" type="ORF">EF809_00280</name>
</gene>
<protein>
    <submittedName>
        <fullName evidence="2">Uncharacterized protein</fullName>
    </submittedName>
</protein>
<dbReference type="Pfam" id="PF02505">
    <property type="entry name" value="MCR_D"/>
    <property type="match status" value="1"/>
</dbReference>
<comment type="caution">
    <text evidence="2">The sequence shown here is derived from an EMBL/GenBank/DDBJ whole genome shotgun (WGS) entry which is preliminary data.</text>
</comment>
<evidence type="ECO:0000313" key="4">
    <source>
        <dbReference type="Proteomes" id="UP000316080"/>
    </source>
</evidence>
<evidence type="ECO:0000313" key="5">
    <source>
        <dbReference type="Proteomes" id="UP000317265"/>
    </source>
</evidence>
<reference evidence="3 5" key="1">
    <citation type="journal article" date="2019" name="Nat. Microbiol.">
        <title>Expanding anaerobic alkane metabolism in the domain of Archaea.</title>
        <authorList>
            <person name="Wang Y."/>
            <person name="Wegener G."/>
            <person name="Hou J."/>
            <person name="Wang F."/>
            <person name="Xiao X."/>
        </authorList>
    </citation>
    <scope>NUCLEOTIDE SEQUENCE [LARGE SCALE GENOMIC DNA]</scope>
    <source>
        <strain evidence="3">WYZ-LMO11</strain>
    </source>
</reference>
<keyword evidence="1" id="KW-0484">Methanogenesis</keyword>
<reference evidence="2 4" key="2">
    <citation type="journal article" date="2019" name="Nat. Microbiol.">
        <title>Wide diversity of methane and short-chain alkane metabolisms in uncultured archaea.</title>
        <authorList>
            <person name="Borrel G."/>
            <person name="Adam P.S."/>
            <person name="McKay L.J."/>
            <person name="Chen L.X."/>
            <person name="Sierra-Garcia I.N."/>
            <person name="Sieber C.M."/>
            <person name="Letourneur Q."/>
            <person name="Ghozlane A."/>
            <person name="Andersen G.L."/>
            <person name="Li W.J."/>
            <person name="Hallam S.J."/>
            <person name="Muyzer G."/>
            <person name="de Oliveira V.M."/>
            <person name="Inskeep W.P."/>
            <person name="Banfield J.F."/>
            <person name="Gribaldo S."/>
        </authorList>
    </citation>
    <scope>NUCLEOTIDE SEQUENCE [LARGE SCALE GENOMIC DNA]</scope>
    <source>
        <strain evidence="2">Verst-YHS</strain>
    </source>
</reference>
<evidence type="ECO:0000313" key="3">
    <source>
        <dbReference type="EMBL" id="TDA37990.1"/>
    </source>
</evidence>
<name>A0A520KH68_9CREN</name>
<dbReference type="Proteomes" id="UP000316080">
    <property type="component" value="Unassembled WGS sequence"/>
</dbReference>
<dbReference type="Proteomes" id="UP000317265">
    <property type="component" value="Unassembled WGS sequence"/>
</dbReference>
<dbReference type="GO" id="GO:0015948">
    <property type="term" value="P:methanogenesis"/>
    <property type="evidence" value="ECO:0007669"/>
    <property type="project" value="UniProtKB-KW"/>
</dbReference>
<proteinExistence type="predicted"/>
<sequence length="116" mass="13711">MSNEIPPEIEIMPRKLMSRNKAEDLIHLIKDTGLVKEVLIQKHRYSDGSYLVGRFILIINVNSPEEVINKIKPICDQMMPYGYDIRIGRFVKLRPTVSDYIRGDYYWIRSLEEVRK</sequence>
<dbReference type="EMBL" id="RXIH01000001">
    <property type="protein sequence ID" value="RZN57882.1"/>
    <property type="molecule type" value="Genomic_DNA"/>
</dbReference>